<dbReference type="PROSITE" id="PS50004">
    <property type="entry name" value="C2"/>
    <property type="match status" value="1"/>
</dbReference>
<dbReference type="GO" id="GO:0046928">
    <property type="term" value="P:regulation of neurotransmitter secretion"/>
    <property type="evidence" value="ECO:0007669"/>
    <property type="project" value="TreeGrafter"/>
</dbReference>
<dbReference type="GO" id="GO:0005509">
    <property type="term" value="F:calcium ion binding"/>
    <property type="evidence" value="ECO:0007669"/>
    <property type="project" value="TreeGrafter"/>
</dbReference>
<evidence type="ECO:0000313" key="5">
    <source>
        <dbReference type="EMBL" id="KOB69006.1"/>
    </source>
</evidence>
<organism evidence="5 6">
    <name type="scientific">Operophtera brumata</name>
    <name type="common">Winter moth</name>
    <name type="synonym">Phalaena brumata</name>
    <dbReference type="NCBI Taxonomy" id="104452"/>
    <lineage>
        <taxon>Eukaryota</taxon>
        <taxon>Metazoa</taxon>
        <taxon>Ecdysozoa</taxon>
        <taxon>Arthropoda</taxon>
        <taxon>Hexapoda</taxon>
        <taxon>Insecta</taxon>
        <taxon>Pterygota</taxon>
        <taxon>Neoptera</taxon>
        <taxon>Endopterygota</taxon>
        <taxon>Lepidoptera</taxon>
        <taxon>Glossata</taxon>
        <taxon>Ditrysia</taxon>
        <taxon>Geometroidea</taxon>
        <taxon>Geometridae</taxon>
        <taxon>Larentiinae</taxon>
        <taxon>Operophtera</taxon>
    </lineage>
</organism>
<keyword evidence="2" id="KW-0106">Calcium</keyword>
<evidence type="ECO:0000256" key="2">
    <source>
        <dbReference type="ARBA" id="ARBA00022837"/>
    </source>
</evidence>
<evidence type="ECO:0000256" key="3">
    <source>
        <dbReference type="SAM" id="Phobius"/>
    </source>
</evidence>
<dbReference type="Gene3D" id="2.60.40.150">
    <property type="entry name" value="C2 domain"/>
    <property type="match status" value="1"/>
</dbReference>
<dbReference type="InterPro" id="IPR035892">
    <property type="entry name" value="C2_domain_sf"/>
</dbReference>
<comment type="caution">
    <text evidence="5">The sequence shown here is derived from an EMBL/GenBank/DDBJ whole genome shotgun (WGS) entry which is preliminary data.</text>
</comment>
<feature type="transmembrane region" description="Helical" evidence="3">
    <location>
        <begin position="175"/>
        <end position="200"/>
    </location>
</feature>
<dbReference type="AlphaFoldDB" id="A0A0L7L109"/>
<name>A0A0L7L109_OPEBR</name>
<reference evidence="5 6" key="1">
    <citation type="journal article" date="2015" name="Genome Biol. Evol.">
        <title>The genome of winter moth (Operophtera brumata) provides a genomic perspective on sexual dimorphism and phenology.</title>
        <authorList>
            <person name="Derks M.F."/>
            <person name="Smit S."/>
            <person name="Salis L."/>
            <person name="Schijlen E."/>
            <person name="Bossers A."/>
            <person name="Mateman C."/>
            <person name="Pijl A.S."/>
            <person name="de Ridder D."/>
            <person name="Groenen M.A."/>
            <person name="Visser M.E."/>
            <person name="Megens H.J."/>
        </authorList>
    </citation>
    <scope>NUCLEOTIDE SEQUENCE [LARGE SCALE GENOMIC DNA]</scope>
    <source>
        <strain evidence="5">WM2013NL</strain>
        <tissue evidence="5">Head and thorax</tissue>
    </source>
</reference>
<evidence type="ECO:0000259" key="4">
    <source>
        <dbReference type="PROSITE" id="PS50004"/>
    </source>
</evidence>
<keyword evidence="3" id="KW-1133">Transmembrane helix</keyword>
<dbReference type="STRING" id="104452.A0A0L7L109"/>
<dbReference type="PANTHER" id="PTHR45911:SF4">
    <property type="entry name" value="MULTIPLE C2 AND TRANSMEMBRANE DOMAIN-CONTAINING PROTEIN"/>
    <property type="match status" value="1"/>
</dbReference>
<feature type="domain" description="C2" evidence="4">
    <location>
        <begin position="1"/>
        <end position="111"/>
    </location>
</feature>
<dbReference type="PANTHER" id="PTHR45911">
    <property type="entry name" value="C2 DOMAIN-CONTAINING PROTEIN"/>
    <property type="match status" value="1"/>
</dbReference>
<dbReference type="EMBL" id="JTDY01003790">
    <property type="protein sequence ID" value="KOB69006.1"/>
    <property type="molecule type" value="Genomic_DNA"/>
</dbReference>
<dbReference type="SMART" id="SM00239">
    <property type="entry name" value="C2"/>
    <property type="match status" value="1"/>
</dbReference>
<dbReference type="SUPFAM" id="SSF49562">
    <property type="entry name" value="C2 domain (Calcium/lipid-binding domain, CaLB)"/>
    <property type="match status" value="1"/>
</dbReference>
<dbReference type="Pfam" id="PF00168">
    <property type="entry name" value="C2"/>
    <property type="match status" value="1"/>
</dbReference>
<dbReference type="InterPro" id="IPR000008">
    <property type="entry name" value="C2_dom"/>
</dbReference>
<feature type="non-terminal residue" evidence="5">
    <location>
        <position position="1"/>
    </location>
</feature>
<gene>
    <name evidence="5" type="ORF">OBRU01_17443</name>
</gene>
<sequence>SWYRLDKGWSEVGELTVTIIGARGLSALGISCKADAYCVLELDNSRVQTHTVSGTTDPTWDKNYTFAVNDVTSTLDITVYDESLINENLGRISVPLLRIENDEKRWYALKNRSKKTNAKGNCPRILVQMSLVWNPKPSKFSIPLIYSNLKFIRNIFSAVAIGNEHFNLANFTVPYLSYLAISAMVLLSIALYLIPINYLFMAFGIYKFGRRFLNPDRVPNNDILDFISRVPDDEILLLFIEALPISSFHLCGFSDSLERLDLGMIGLKLNMKWLPYWKLDFPLTVISLIVESEMGMRCDSPMRGTMENLWQKTGQPFW</sequence>
<keyword evidence="3 5" id="KW-0812">Transmembrane</keyword>
<keyword evidence="6" id="KW-1185">Reference proteome</keyword>
<protein>
    <submittedName>
        <fullName evidence="5">Putative transmembrane 1 protein</fullName>
    </submittedName>
</protein>
<dbReference type="GO" id="GO:0030672">
    <property type="term" value="C:synaptic vesicle membrane"/>
    <property type="evidence" value="ECO:0007669"/>
    <property type="project" value="TreeGrafter"/>
</dbReference>
<accession>A0A0L7L109</accession>
<evidence type="ECO:0000256" key="1">
    <source>
        <dbReference type="ARBA" id="ARBA00022723"/>
    </source>
</evidence>
<keyword evidence="1" id="KW-0479">Metal-binding</keyword>
<dbReference type="Proteomes" id="UP000037510">
    <property type="component" value="Unassembled WGS sequence"/>
</dbReference>
<proteinExistence type="predicted"/>
<evidence type="ECO:0000313" key="6">
    <source>
        <dbReference type="Proteomes" id="UP000037510"/>
    </source>
</evidence>
<keyword evidence="3" id="KW-0472">Membrane</keyword>